<dbReference type="GO" id="GO:0005524">
    <property type="term" value="F:ATP binding"/>
    <property type="evidence" value="ECO:0007669"/>
    <property type="project" value="UniProtKB-KW"/>
</dbReference>
<evidence type="ECO:0000256" key="14">
    <source>
        <dbReference type="ARBA" id="ARBA00051245"/>
    </source>
</evidence>
<dbReference type="GO" id="GO:0042802">
    <property type="term" value="F:identical protein binding"/>
    <property type="evidence" value="ECO:0007669"/>
    <property type="project" value="UniProtKB-ARBA"/>
</dbReference>
<dbReference type="PANTHER" id="PTHR32309">
    <property type="entry name" value="TYROSINE-PROTEIN KINASE"/>
    <property type="match status" value="1"/>
</dbReference>
<dbReference type="CDD" id="cd05387">
    <property type="entry name" value="BY-kinase"/>
    <property type="match status" value="1"/>
</dbReference>
<comment type="similarity">
    <text evidence="3">Belongs to the CpsD/CapB family.</text>
</comment>
<keyword evidence="9" id="KW-0418">Kinase</keyword>
<keyword evidence="8" id="KW-0547">Nucleotide-binding</keyword>
<keyword evidence="11 17" id="KW-1133">Transmembrane helix</keyword>
<evidence type="ECO:0000256" key="9">
    <source>
        <dbReference type="ARBA" id="ARBA00022777"/>
    </source>
</evidence>
<sequence length="799" mass="88936">MSNEIIRSDAIDLSGLNIQETSFSLSEFKQIVYRRWKPALAVGITVFTGLFLLTALKTPEYRSETLILLENPQNQESATVAPQQTTGSQYYSMTDLSTEIYVLRSNSMIAKAVETLKDRYPEISVGEIVSKISIHQAVNNKVPTDVLAVSYVDPDPEKAKAVLEALGSTYIDYSLEKQRSQASNAIKFIDSQLPHAQKKLDEAAKEIRHFRQVHQLVDPEVSAMTAGEEKQSIALEIQQTQIAIDLNRKQREELEYQLKELGQDSETMLASSVLAEDGVYQNLANKLREIETQYNLGTVDFRDNFHVMGNLQEKRKELKKQLQKRAEQVLGKSISPEILERIVLTPSYTDVRVSADSAGESGGSESGSSESINNQTTNSSGGDRQISSEGSTLGLLATRKLDLENQASSLQSQLASLRREKAAADNKFISIPGLQQTFTELKRQVELKSESYNYLLERRQELEISEAEETAPWRVLNAPFLPGDPISPNIKQGLIQALMAGGFLGLATAFILQQLDQSVKQVEEIKQITKLPLLGVIPKVGDPRIEANIHTTRQSYSYYSSFTEGLRSLAMNLRYLMADDGQIKSLAITSSTSAEGKSTISYNLGIVLAELGQRVLVVDADLRKPKLHKLAQIKNESGLSEAITTDNLWTEYLRPSSIDNLDLITAGTTSPNPIALLNSDKMKQLIEDWEAGYDYIIIDTPPIGVIADAKSLANEVDSMLFISGIQRASRKSISNALDVLRQSQCNVAGVVANMVDPEFDYYAYSYYDSYYNQSGKNNDDSDSDTEDRRKGILQQFRRR</sequence>
<dbReference type="InterPro" id="IPR005702">
    <property type="entry name" value="Wzc-like_C"/>
</dbReference>
<dbReference type="EC" id="2.7.10.2" evidence="4"/>
<evidence type="ECO:0000313" key="20">
    <source>
        <dbReference type="EMBL" id="MCC0176480.1"/>
    </source>
</evidence>
<evidence type="ECO:0000259" key="18">
    <source>
        <dbReference type="Pfam" id="PF02706"/>
    </source>
</evidence>
<dbReference type="GO" id="GO:0005886">
    <property type="term" value="C:plasma membrane"/>
    <property type="evidence" value="ECO:0007669"/>
    <property type="project" value="UniProtKB-SubCell"/>
</dbReference>
<dbReference type="NCBIfam" id="TIGR01007">
    <property type="entry name" value="eps_fam"/>
    <property type="match status" value="1"/>
</dbReference>
<dbReference type="InterPro" id="IPR032807">
    <property type="entry name" value="GNVR"/>
</dbReference>
<comment type="similarity">
    <text evidence="2">Belongs to the CpsC/CapA family.</text>
</comment>
<evidence type="ECO:0000256" key="2">
    <source>
        <dbReference type="ARBA" id="ARBA00006683"/>
    </source>
</evidence>
<dbReference type="InterPro" id="IPR050445">
    <property type="entry name" value="Bact_polysacc_biosynth/exp"/>
</dbReference>
<evidence type="ECO:0000256" key="4">
    <source>
        <dbReference type="ARBA" id="ARBA00011903"/>
    </source>
</evidence>
<evidence type="ECO:0000256" key="12">
    <source>
        <dbReference type="ARBA" id="ARBA00023136"/>
    </source>
</evidence>
<feature type="transmembrane region" description="Helical" evidence="17">
    <location>
        <begin position="39"/>
        <end position="56"/>
    </location>
</feature>
<evidence type="ECO:0000256" key="3">
    <source>
        <dbReference type="ARBA" id="ARBA00007316"/>
    </source>
</evidence>
<evidence type="ECO:0000256" key="8">
    <source>
        <dbReference type="ARBA" id="ARBA00022741"/>
    </source>
</evidence>
<keyword evidence="21" id="KW-1185">Reference proteome</keyword>
<keyword evidence="13" id="KW-0829">Tyrosine-protein kinase</keyword>
<evidence type="ECO:0000259" key="19">
    <source>
        <dbReference type="Pfam" id="PF13807"/>
    </source>
</evidence>
<keyword evidence="5" id="KW-1003">Cell membrane</keyword>
<comment type="caution">
    <text evidence="20">The sequence shown here is derived from an EMBL/GenBank/DDBJ whole genome shotgun (WGS) entry which is preliminary data.</text>
</comment>
<reference evidence="20" key="1">
    <citation type="journal article" date="2021" name="Antonie Van Leeuwenhoek">
        <title>Draft genome and description of Waterburya agarophytonicola gen. nov. sp. nov. (Pleurocapsales, Cyanobacteria): a seaweed symbiont.</title>
        <authorList>
            <person name="Bonthond G."/>
            <person name="Shalygin S."/>
            <person name="Bayer T."/>
            <person name="Weinberger F."/>
        </authorList>
    </citation>
    <scope>NUCLEOTIDE SEQUENCE</scope>
    <source>
        <strain evidence="20">KI4</strain>
    </source>
</reference>
<evidence type="ECO:0000256" key="13">
    <source>
        <dbReference type="ARBA" id="ARBA00023137"/>
    </source>
</evidence>
<dbReference type="Pfam" id="PF02706">
    <property type="entry name" value="Wzz"/>
    <property type="match status" value="1"/>
</dbReference>
<dbReference type="RefSeq" id="WP_229639518.1">
    <property type="nucleotide sequence ID" value="NZ_JADWDC010000009.1"/>
</dbReference>
<feature type="region of interest" description="Disordered" evidence="16">
    <location>
        <begin position="354"/>
        <end position="388"/>
    </location>
</feature>
<evidence type="ECO:0000256" key="5">
    <source>
        <dbReference type="ARBA" id="ARBA00022475"/>
    </source>
</evidence>
<feature type="domain" description="Polysaccharide chain length determinant N-terminal" evidence="18">
    <location>
        <begin position="23"/>
        <end position="115"/>
    </location>
</feature>
<feature type="region of interest" description="Disordered" evidence="16">
    <location>
        <begin position="774"/>
        <end position="799"/>
    </location>
</feature>
<evidence type="ECO:0000256" key="15">
    <source>
        <dbReference type="SAM" id="Coils"/>
    </source>
</evidence>
<feature type="coiled-coil region" evidence="15">
    <location>
        <begin position="400"/>
        <end position="427"/>
    </location>
</feature>
<protein>
    <recommendedName>
        <fullName evidence="4">non-specific protein-tyrosine kinase</fullName>
        <ecNumber evidence="4">2.7.10.2</ecNumber>
    </recommendedName>
</protein>
<keyword evidence="12 17" id="KW-0472">Membrane</keyword>
<keyword evidence="6 20" id="KW-0808">Transferase</keyword>
<dbReference type="InterPro" id="IPR033756">
    <property type="entry name" value="YlxH/NBP35"/>
</dbReference>
<dbReference type="PANTHER" id="PTHR32309:SF13">
    <property type="entry name" value="FERRIC ENTEROBACTIN TRANSPORT PROTEIN FEPE"/>
    <property type="match status" value="1"/>
</dbReference>
<keyword evidence="10" id="KW-0067">ATP-binding</keyword>
<evidence type="ECO:0000313" key="21">
    <source>
        <dbReference type="Proteomes" id="UP000729733"/>
    </source>
</evidence>
<dbReference type="InterPro" id="IPR003856">
    <property type="entry name" value="LPS_length_determ_N"/>
</dbReference>
<keyword evidence="7 17" id="KW-0812">Transmembrane</keyword>
<evidence type="ECO:0000256" key="17">
    <source>
        <dbReference type="SAM" id="Phobius"/>
    </source>
</evidence>
<keyword evidence="15" id="KW-0175">Coiled coil</keyword>
<evidence type="ECO:0000256" key="16">
    <source>
        <dbReference type="SAM" id="MobiDB-lite"/>
    </source>
</evidence>
<organism evidence="20 21">
    <name type="scientific">Waterburya agarophytonicola KI4</name>
    <dbReference type="NCBI Taxonomy" id="2874699"/>
    <lineage>
        <taxon>Bacteria</taxon>
        <taxon>Bacillati</taxon>
        <taxon>Cyanobacteriota</taxon>
        <taxon>Cyanophyceae</taxon>
        <taxon>Pleurocapsales</taxon>
        <taxon>Hyellaceae</taxon>
        <taxon>Waterburya</taxon>
        <taxon>Waterburya agarophytonicola</taxon>
    </lineage>
</organism>
<name>A0A964BRH6_9CYAN</name>
<dbReference type="Pfam" id="PF13807">
    <property type="entry name" value="GNVR"/>
    <property type="match status" value="1"/>
</dbReference>
<proteinExistence type="inferred from homology"/>
<evidence type="ECO:0000256" key="1">
    <source>
        <dbReference type="ARBA" id="ARBA00004651"/>
    </source>
</evidence>
<dbReference type="EMBL" id="JADWDC010000009">
    <property type="protein sequence ID" value="MCC0176480.1"/>
    <property type="molecule type" value="Genomic_DNA"/>
</dbReference>
<evidence type="ECO:0000256" key="6">
    <source>
        <dbReference type="ARBA" id="ARBA00022679"/>
    </source>
</evidence>
<dbReference type="GO" id="GO:0004715">
    <property type="term" value="F:non-membrane spanning protein tyrosine kinase activity"/>
    <property type="evidence" value="ECO:0007669"/>
    <property type="project" value="UniProtKB-EC"/>
</dbReference>
<evidence type="ECO:0000256" key="7">
    <source>
        <dbReference type="ARBA" id="ARBA00022692"/>
    </source>
</evidence>
<evidence type="ECO:0000256" key="11">
    <source>
        <dbReference type="ARBA" id="ARBA00022989"/>
    </source>
</evidence>
<dbReference type="AlphaFoldDB" id="A0A964BRH6"/>
<evidence type="ECO:0000256" key="10">
    <source>
        <dbReference type="ARBA" id="ARBA00022840"/>
    </source>
</evidence>
<dbReference type="Gene3D" id="3.40.50.300">
    <property type="entry name" value="P-loop containing nucleotide triphosphate hydrolases"/>
    <property type="match status" value="1"/>
</dbReference>
<dbReference type="Proteomes" id="UP000729733">
    <property type="component" value="Unassembled WGS sequence"/>
</dbReference>
<gene>
    <name evidence="20" type="ORF">I4641_05745</name>
</gene>
<dbReference type="InterPro" id="IPR027417">
    <property type="entry name" value="P-loop_NTPase"/>
</dbReference>
<comment type="subcellular location">
    <subcellularLocation>
        <location evidence="1">Cell membrane</location>
        <topology evidence="1">Multi-pass membrane protein</topology>
    </subcellularLocation>
</comment>
<dbReference type="Pfam" id="PF10609">
    <property type="entry name" value="ParA"/>
    <property type="match status" value="1"/>
</dbReference>
<comment type="catalytic activity">
    <reaction evidence="14">
        <text>L-tyrosyl-[protein] + ATP = O-phospho-L-tyrosyl-[protein] + ADP + H(+)</text>
        <dbReference type="Rhea" id="RHEA:10596"/>
        <dbReference type="Rhea" id="RHEA-COMP:10136"/>
        <dbReference type="Rhea" id="RHEA-COMP:20101"/>
        <dbReference type="ChEBI" id="CHEBI:15378"/>
        <dbReference type="ChEBI" id="CHEBI:30616"/>
        <dbReference type="ChEBI" id="CHEBI:46858"/>
        <dbReference type="ChEBI" id="CHEBI:61978"/>
        <dbReference type="ChEBI" id="CHEBI:456216"/>
        <dbReference type="EC" id="2.7.10.2"/>
    </reaction>
</comment>
<accession>A0A964BRH6</accession>
<feature type="domain" description="Tyrosine-protein kinase G-rich" evidence="19">
    <location>
        <begin position="434"/>
        <end position="511"/>
    </location>
</feature>
<dbReference type="SUPFAM" id="SSF52540">
    <property type="entry name" value="P-loop containing nucleoside triphosphate hydrolases"/>
    <property type="match status" value="1"/>
</dbReference>
<feature type="compositionally biased region" description="Polar residues" evidence="16">
    <location>
        <begin position="372"/>
        <end position="388"/>
    </location>
</feature>
<dbReference type="FunFam" id="3.40.50.300:FF:000527">
    <property type="entry name" value="Tyrosine-protein kinase etk"/>
    <property type="match status" value="1"/>
</dbReference>